<proteinExistence type="predicted"/>
<keyword evidence="2" id="KW-1185">Reference proteome</keyword>
<dbReference type="HOGENOM" id="CLU_2963885_0_0_1"/>
<reference evidence="2" key="1">
    <citation type="journal article" date="2013" name="Science">
        <title>The Amborella genome and the evolution of flowering plants.</title>
        <authorList>
            <consortium name="Amborella Genome Project"/>
        </authorList>
    </citation>
    <scope>NUCLEOTIDE SEQUENCE [LARGE SCALE GENOMIC DNA]</scope>
</reference>
<protein>
    <submittedName>
        <fullName evidence="1">Uncharacterized protein</fullName>
    </submittedName>
</protein>
<sequence>MDKSTLNRARQESVEYRAGKRVQIRVQIGVCRVEHGQECAEYSMGKRAQSIARVGVHRV</sequence>
<gene>
    <name evidence="1" type="ORF">AMTR_s00006p00117750</name>
</gene>
<dbReference type="Gramene" id="ERN05645">
    <property type="protein sequence ID" value="ERN05645"/>
    <property type="gene ID" value="AMTR_s00006p00117750"/>
</dbReference>
<accession>W1PF01</accession>
<evidence type="ECO:0000313" key="2">
    <source>
        <dbReference type="Proteomes" id="UP000017836"/>
    </source>
</evidence>
<dbReference type="Proteomes" id="UP000017836">
    <property type="component" value="Unassembled WGS sequence"/>
</dbReference>
<name>W1PF01_AMBTC</name>
<dbReference type="AlphaFoldDB" id="W1PF01"/>
<organism evidence="1 2">
    <name type="scientific">Amborella trichopoda</name>
    <dbReference type="NCBI Taxonomy" id="13333"/>
    <lineage>
        <taxon>Eukaryota</taxon>
        <taxon>Viridiplantae</taxon>
        <taxon>Streptophyta</taxon>
        <taxon>Embryophyta</taxon>
        <taxon>Tracheophyta</taxon>
        <taxon>Spermatophyta</taxon>
        <taxon>Magnoliopsida</taxon>
        <taxon>Amborellales</taxon>
        <taxon>Amborellaceae</taxon>
        <taxon>Amborella</taxon>
    </lineage>
</organism>
<dbReference type="EMBL" id="KI393980">
    <property type="protein sequence ID" value="ERN05645.1"/>
    <property type="molecule type" value="Genomic_DNA"/>
</dbReference>
<evidence type="ECO:0000313" key="1">
    <source>
        <dbReference type="EMBL" id="ERN05645.1"/>
    </source>
</evidence>